<sequence>MVAAYGGGWVDGGSDSGHVNGSGNGEGWVVTVVVVIPGGGSGRHDILTNWSGYIEDIFYDNQLLITYNKKRHGRTSKPQRRSGTCS</sequence>
<dbReference type="Proteomes" id="UP000735302">
    <property type="component" value="Unassembled WGS sequence"/>
</dbReference>
<proteinExistence type="predicted"/>
<organism evidence="1 2">
    <name type="scientific">Plakobranchus ocellatus</name>
    <dbReference type="NCBI Taxonomy" id="259542"/>
    <lineage>
        <taxon>Eukaryota</taxon>
        <taxon>Metazoa</taxon>
        <taxon>Spiralia</taxon>
        <taxon>Lophotrochozoa</taxon>
        <taxon>Mollusca</taxon>
        <taxon>Gastropoda</taxon>
        <taxon>Heterobranchia</taxon>
        <taxon>Euthyneura</taxon>
        <taxon>Panpulmonata</taxon>
        <taxon>Sacoglossa</taxon>
        <taxon>Placobranchoidea</taxon>
        <taxon>Plakobranchidae</taxon>
        <taxon>Plakobranchus</taxon>
    </lineage>
</organism>
<accession>A0AAV4AX19</accession>
<evidence type="ECO:0000313" key="1">
    <source>
        <dbReference type="EMBL" id="GFO11607.1"/>
    </source>
</evidence>
<dbReference type="EMBL" id="BLXT01004325">
    <property type="protein sequence ID" value="GFO11607.1"/>
    <property type="molecule type" value="Genomic_DNA"/>
</dbReference>
<keyword evidence="2" id="KW-1185">Reference proteome</keyword>
<gene>
    <name evidence="1" type="ORF">PoB_003811200</name>
</gene>
<evidence type="ECO:0000313" key="2">
    <source>
        <dbReference type="Proteomes" id="UP000735302"/>
    </source>
</evidence>
<reference evidence="1 2" key="1">
    <citation type="journal article" date="2021" name="Elife">
        <title>Chloroplast acquisition without the gene transfer in kleptoplastic sea slugs, Plakobranchus ocellatus.</title>
        <authorList>
            <person name="Maeda T."/>
            <person name="Takahashi S."/>
            <person name="Yoshida T."/>
            <person name="Shimamura S."/>
            <person name="Takaki Y."/>
            <person name="Nagai Y."/>
            <person name="Toyoda A."/>
            <person name="Suzuki Y."/>
            <person name="Arimoto A."/>
            <person name="Ishii H."/>
            <person name="Satoh N."/>
            <person name="Nishiyama T."/>
            <person name="Hasebe M."/>
            <person name="Maruyama T."/>
            <person name="Minagawa J."/>
            <person name="Obokata J."/>
            <person name="Shigenobu S."/>
        </authorList>
    </citation>
    <scope>NUCLEOTIDE SEQUENCE [LARGE SCALE GENOMIC DNA]</scope>
</reference>
<dbReference type="AlphaFoldDB" id="A0AAV4AX19"/>
<comment type="caution">
    <text evidence="1">The sequence shown here is derived from an EMBL/GenBank/DDBJ whole genome shotgun (WGS) entry which is preliminary data.</text>
</comment>
<name>A0AAV4AX19_9GAST</name>
<protein>
    <submittedName>
        <fullName evidence="1">Uncharacterized protein</fullName>
    </submittedName>
</protein>